<accession>A0A7W6EIH9</accession>
<sequence>MGFGLGLSLRGDLSADRHAVFPWLTRGNAIQSIIDEKDVSQVQVVDILQQKLIQCNILLAAADAVLLGSRIDRHKQTNISVSIPSTDRPKFGLQCVEKD</sequence>
<evidence type="ECO:0000313" key="1">
    <source>
        <dbReference type="EMBL" id="MBB3811071.1"/>
    </source>
</evidence>
<dbReference type="AlphaFoldDB" id="A0A7W6EIH9"/>
<dbReference type="RefSeq" id="WP_183754521.1">
    <property type="nucleotide sequence ID" value="NZ_JACICC010000011.1"/>
</dbReference>
<dbReference type="Proteomes" id="UP000537592">
    <property type="component" value="Unassembled WGS sequence"/>
</dbReference>
<dbReference type="EMBL" id="JACICC010000011">
    <property type="protein sequence ID" value="MBB3811071.1"/>
    <property type="molecule type" value="Genomic_DNA"/>
</dbReference>
<name>A0A7W6EIH9_9HYPH</name>
<organism evidence="1 2">
    <name type="scientific">Pseudochelatococcus contaminans</name>
    <dbReference type="NCBI Taxonomy" id="1538103"/>
    <lineage>
        <taxon>Bacteria</taxon>
        <taxon>Pseudomonadati</taxon>
        <taxon>Pseudomonadota</taxon>
        <taxon>Alphaproteobacteria</taxon>
        <taxon>Hyphomicrobiales</taxon>
        <taxon>Chelatococcaceae</taxon>
        <taxon>Pseudochelatococcus</taxon>
    </lineage>
</organism>
<protein>
    <submittedName>
        <fullName evidence="1">Uncharacterized protein</fullName>
    </submittedName>
</protein>
<comment type="caution">
    <text evidence="1">The sequence shown here is derived from an EMBL/GenBank/DDBJ whole genome shotgun (WGS) entry which is preliminary data.</text>
</comment>
<evidence type="ECO:0000313" key="2">
    <source>
        <dbReference type="Proteomes" id="UP000537592"/>
    </source>
</evidence>
<proteinExistence type="predicted"/>
<keyword evidence="2" id="KW-1185">Reference proteome</keyword>
<reference evidence="1 2" key="1">
    <citation type="submission" date="2020-08" db="EMBL/GenBank/DDBJ databases">
        <title>Genomic Encyclopedia of Type Strains, Phase IV (KMG-IV): sequencing the most valuable type-strain genomes for metagenomic binning, comparative biology and taxonomic classification.</title>
        <authorList>
            <person name="Goeker M."/>
        </authorList>
    </citation>
    <scope>NUCLEOTIDE SEQUENCE [LARGE SCALE GENOMIC DNA]</scope>
    <source>
        <strain evidence="1 2">DSM 28760</strain>
    </source>
</reference>
<gene>
    <name evidence="1" type="ORF">FHS81_003183</name>
</gene>